<keyword evidence="8 10" id="KW-1133">Transmembrane helix</keyword>
<evidence type="ECO:0000256" key="5">
    <source>
        <dbReference type="ARBA" id="ARBA00022692"/>
    </source>
</evidence>
<gene>
    <name evidence="13" type="primary">LOC112690341</name>
</gene>
<sequence length="505" mass="56457">MCSVDHFICCRLLIFKLQLYCTTAESLINITTQEMPWAMVVAAAAVLLSFSGTANGIMKQWTPNVDFEDPKNWDANHVPSSVDITVFQEDTVVPVVLPSTGIDVCELVLPINGQLILEPNANIVVSTSSKDAGGCTGQTVKFKRNTPMEWVDPDNWSNDNITQATPHVERIPCEHDTVTFNPGNSFSIIVPNVPINIGSMKFGNQTFSQDELNEFLLTDIGDQELKSSSLNNDVAITLTSTSCDDYTGCECGTQHLLEYVCKVASKNCNNKLGCISPVKPIGHCCLICGAYFLLNYDPRVFNSQKFNEEFEKDMEKIRSKYENHQIIIHMSKLLNGRNQIVLVGGTKYEDEINEIAITMKSILSSYKGITDVKMFDSGLSYNVDGMTYGQIALTTFMVIIVCMLTIIFYYTNNWFLLLFSSESTIVGPVFVKFENETNDVELITENKPLQRKSSFNNPTYTAVENLSQSQTFNGISPYSNVSTMAMKNDPMDVELKERSENEFKD</sequence>
<evidence type="ECO:0000256" key="10">
    <source>
        <dbReference type="SAM" id="Phobius"/>
    </source>
</evidence>
<dbReference type="GO" id="GO:0015031">
    <property type="term" value="P:protein transport"/>
    <property type="evidence" value="ECO:0007669"/>
    <property type="project" value="UniProtKB-KW"/>
</dbReference>
<keyword evidence="4" id="KW-1003">Cell membrane</keyword>
<keyword evidence="6 11" id="KW-0732">Signal</keyword>
<evidence type="ECO:0000256" key="1">
    <source>
        <dbReference type="ARBA" id="ARBA00004251"/>
    </source>
</evidence>
<proteinExistence type="predicted"/>
<evidence type="ECO:0000313" key="12">
    <source>
        <dbReference type="Proteomes" id="UP000694846"/>
    </source>
</evidence>
<evidence type="ECO:0000256" key="11">
    <source>
        <dbReference type="SAM" id="SignalP"/>
    </source>
</evidence>
<dbReference type="GO" id="GO:0006898">
    <property type="term" value="P:receptor-mediated endocytosis"/>
    <property type="evidence" value="ECO:0007669"/>
    <property type="project" value="TreeGrafter"/>
</dbReference>
<dbReference type="OrthoDB" id="10067964at2759"/>
<evidence type="ECO:0000313" key="13">
    <source>
        <dbReference type="RefSeq" id="XP_025420126.1"/>
    </source>
</evidence>
<keyword evidence="3" id="KW-0813">Transport</keyword>
<dbReference type="GO" id="GO:0016324">
    <property type="term" value="C:apical plasma membrane"/>
    <property type="evidence" value="ECO:0007669"/>
    <property type="project" value="TreeGrafter"/>
</dbReference>
<reference evidence="13" key="1">
    <citation type="submission" date="2025-08" db="UniProtKB">
        <authorList>
            <consortium name="RefSeq"/>
        </authorList>
    </citation>
    <scope>IDENTIFICATION</scope>
    <source>
        <tissue evidence="13">Whole body</tissue>
    </source>
</reference>
<keyword evidence="7" id="KW-0653">Protein transport</keyword>
<feature type="transmembrane region" description="Helical" evidence="10">
    <location>
        <begin position="388"/>
        <end position="410"/>
    </location>
</feature>
<dbReference type="GeneID" id="112690341"/>
<dbReference type="AlphaFoldDB" id="A0A8B8GBY3"/>
<protein>
    <recommendedName>
        <fullName evidence="2">Protein amnionless</fullName>
    </recommendedName>
</protein>
<evidence type="ECO:0000256" key="6">
    <source>
        <dbReference type="ARBA" id="ARBA00022729"/>
    </source>
</evidence>
<dbReference type="PANTHER" id="PTHR14995:SF2">
    <property type="entry name" value="PROTEIN AMNIONLESS"/>
    <property type="match status" value="1"/>
</dbReference>
<dbReference type="Proteomes" id="UP000694846">
    <property type="component" value="Unplaced"/>
</dbReference>
<evidence type="ECO:0000256" key="3">
    <source>
        <dbReference type="ARBA" id="ARBA00022448"/>
    </source>
</evidence>
<organism evidence="12 13">
    <name type="scientific">Sipha flava</name>
    <name type="common">yellow sugarcane aphid</name>
    <dbReference type="NCBI Taxonomy" id="143950"/>
    <lineage>
        <taxon>Eukaryota</taxon>
        <taxon>Metazoa</taxon>
        <taxon>Ecdysozoa</taxon>
        <taxon>Arthropoda</taxon>
        <taxon>Hexapoda</taxon>
        <taxon>Insecta</taxon>
        <taxon>Pterygota</taxon>
        <taxon>Neoptera</taxon>
        <taxon>Paraneoptera</taxon>
        <taxon>Hemiptera</taxon>
        <taxon>Sternorrhyncha</taxon>
        <taxon>Aphidomorpha</taxon>
        <taxon>Aphidoidea</taxon>
        <taxon>Aphididae</taxon>
        <taxon>Sipha</taxon>
    </lineage>
</organism>
<dbReference type="CDD" id="cd21886">
    <property type="entry name" value="SARAH_RASSF2-like"/>
    <property type="match status" value="1"/>
</dbReference>
<dbReference type="InterPro" id="IPR026112">
    <property type="entry name" value="AMN"/>
</dbReference>
<evidence type="ECO:0000256" key="8">
    <source>
        <dbReference type="ARBA" id="ARBA00022989"/>
    </source>
</evidence>
<feature type="signal peptide" evidence="11">
    <location>
        <begin position="1"/>
        <end position="24"/>
    </location>
</feature>
<evidence type="ECO:0000256" key="2">
    <source>
        <dbReference type="ARBA" id="ARBA00021200"/>
    </source>
</evidence>
<dbReference type="RefSeq" id="XP_025420126.1">
    <property type="nucleotide sequence ID" value="XM_025564341.1"/>
</dbReference>
<dbReference type="Pfam" id="PF14828">
    <property type="entry name" value="Amnionless"/>
    <property type="match status" value="1"/>
</dbReference>
<feature type="chain" id="PRO_5034189105" description="Protein amnionless" evidence="11">
    <location>
        <begin position="25"/>
        <end position="505"/>
    </location>
</feature>
<dbReference type="GO" id="GO:0030139">
    <property type="term" value="C:endocytic vesicle"/>
    <property type="evidence" value="ECO:0007669"/>
    <property type="project" value="TreeGrafter"/>
</dbReference>
<evidence type="ECO:0000256" key="7">
    <source>
        <dbReference type="ARBA" id="ARBA00022927"/>
    </source>
</evidence>
<dbReference type="CTD" id="33199"/>
<dbReference type="PANTHER" id="PTHR14995">
    <property type="entry name" value="AMNIONLESS"/>
    <property type="match status" value="1"/>
</dbReference>
<comment type="subcellular location">
    <subcellularLocation>
        <location evidence="1">Cell membrane</location>
        <topology evidence="1">Single-pass type I membrane protein</topology>
    </subcellularLocation>
</comment>
<evidence type="ECO:0000256" key="9">
    <source>
        <dbReference type="ARBA" id="ARBA00023136"/>
    </source>
</evidence>
<name>A0A8B8GBY3_9HEMI</name>
<evidence type="ECO:0000256" key="4">
    <source>
        <dbReference type="ARBA" id="ARBA00022475"/>
    </source>
</evidence>
<accession>A0A8B8GBY3</accession>
<keyword evidence="9 10" id="KW-0472">Membrane</keyword>
<keyword evidence="12" id="KW-1185">Reference proteome</keyword>
<keyword evidence="5 10" id="KW-0812">Transmembrane</keyword>